<protein>
    <recommendedName>
        <fullName evidence="3">Retrotransposon gag domain-containing protein</fullName>
    </recommendedName>
</protein>
<evidence type="ECO:0008006" key="3">
    <source>
        <dbReference type="Google" id="ProtNLM"/>
    </source>
</evidence>
<name>A0AAF0QYZ4_SOLVR</name>
<proteinExistence type="predicted"/>
<keyword evidence="2" id="KW-1185">Reference proteome</keyword>
<dbReference type="AlphaFoldDB" id="A0AAF0QYZ4"/>
<gene>
    <name evidence="1" type="ORF">MTR67_026459</name>
</gene>
<organism evidence="1 2">
    <name type="scientific">Solanum verrucosum</name>
    <dbReference type="NCBI Taxonomy" id="315347"/>
    <lineage>
        <taxon>Eukaryota</taxon>
        <taxon>Viridiplantae</taxon>
        <taxon>Streptophyta</taxon>
        <taxon>Embryophyta</taxon>
        <taxon>Tracheophyta</taxon>
        <taxon>Spermatophyta</taxon>
        <taxon>Magnoliopsida</taxon>
        <taxon>eudicotyledons</taxon>
        <taxon>Gunneridae</taxon>
        <taxon>Pentapetalae</taxon>
        <taxon>asterids</taxon>
        <taxon>lamiids</taxon>
        <taxon>Solanales</taxon>
        <taxon>Solanaceae</taxon>
        <taxon>Solanoideae</taxon>
        <taxon>Solaneae</taxon>
        <taxon>Solanum</taxon>
    </lineage>
</organism>
<evidence type="ECO:0000313" key="1">
    <source>
        <dbReference type="EMBL" id="WMV33074.1"/>
    </source>
</evidence>
<evidence type="ECO:0000313" key="2">
    <source>
        <dbReference type="Proteomes" id="UP001234989"/>
    </source>
</evidence>
<accession>A0AAF0QYZ4</accession>
<sequence>MNPSEFLGSKIDEDPQNFIDEIKKIFRVVQVTRNNRVELASYQLKDVDHKWFTKWIDNMGADAAPVVTWECFTRAFLDRFVTPHIRKGEKCRFLEVQMPSTEPPMERRLTHGP</sequence>
<dbReference type="EMBL" id="CP133617">
    <property type="protein sequence ID" value="WMV33074.1"/>
    <property type="molecule type" value="Genomic_DNA"/>
</dbReference>
<reference evidence="1" key="1">
    <citation type="submission" date="2023-08" db="EMBL/GenBank/DDBJ databases">
        <title>A de novo genome assembly of Solanum verrucosum Schlechtendal, a Mexican diploid species geographically isolated from the other diploid A-genome species in potato relatives.</title>
        <authorList>
            <person name="Hosaka K."/>
        </authorList>
    </citation>
    <scope>NUCLEOTIDE SEQUENCE</scope>
    <source>
        <tissue evidence="1">Young leaves</tissue>
    </source>
</reference>
<dbReference type="Proteomes" id="UP001234989">
    <property type="component" value="Chromosome 6"/>
</dbReference>